<dbReference type="Pfam" id="PF19420">
    <property type="entry name" value="DDAH_eukar"/>
    <property type="match status" value="1"/>
</dbReference>
<dbReference type="Proteomes" id="UP001285636">
    <property type="component" value="Unassembled WGS sequence"/>
</dbReference>
<accession>A0AAJ2NNP4</accession>
<dbReference type="GO" id="GO:0016990">
    <property type="term" value="F:arginine deiminase activity"/>
    <property type="evidence" value="ECO:0007669"/>
    <property type="project" value="TreeGrafter"/>
</dbReference>
<dbReference type="GO" id="GO:0019546">
    <property type="term" value="P:L-arginine deiminase pathway"/>
    <property type="evidence" value="ECO:0007669"/>
    <property type="project" value="TreeGrafter"/>
</dbReference>
<sequence length="277" mass="31801">MKQKGCQTEYDTLKTVLLCEPDYMKIEEAINDTQEHYKEENINVEKAKRQHEALVSTLKREQIDVHLLPARKDYPEQVFTRDIGFTIDDTIYVGALKRKIRQGEEKVLKQFLEDHEYSYTEVEGGTIEGGDVIIDGSHIYVGDSSRTSRLTVDQLRAAHPNHEIHLIKFDEKYLHLDCVFNPLSNDTALIYPEAIDDEAVRLLEERYQLIEVSEEEQFTLATNVLSIGNKKVIALPLNKETNAKIKESGFEIIEVDLSEIIKSGGAFRCVTLPLYRK</sequence>
<feature type="coiled-coil region" evidence="1">
    <location>
        <begin position="30"/>
        <end position="64"/>
    </location>
</feature>
<protein>
    <submittedName>
        <fullName evidence="2">Dimethylarginine dimethylaminohydrolase family protein</fullName>
    </submittedName>
</protein>
<comment type="caution">
    <text evidence="2">The sequence shown here is derived from an EMBL/GenBank/DDBJ whole genome shotgun (WGS) entry which is preliminary data.</text>
</comment>
<gene>
    <name evidence="2" type="ORF">RYX45_11165</name>
</gene>
<evidence type="ECO:0000256" key="1">
    <source>
        <dbReference type="SAM" id="Coils"/>
    </source>
</evidence>
<dbReference type="PANTHER" id="PTHR47271:SF2">
    <property type="entry name" value="ARGININE DEIMINASE"/>
    <property type="match status" value="1"/>
</dbReference>
<reference evidence="2" key="1">
    <citation type="submission" date="2023-10" db="EMBL/GenBank/DDBJ databases">
        <title>Screening of Alkalihalophilus pseudofirmusBZ-TG-HK211 and Its Alleviation of Salt Stress on Rapeseed Growth.</title>
        <authorList>
            <person name="Zhao B."/>
            <person name="Guo T."/>
        </authorList>
    </citation>
    <scope>NUCLEOTIDE SEQUENCE</scope>
    <source>
        <strain evidence="2">BZ-TG-HK211</strain>
    </source>
</reference>
<evidence type="ECO:0000313" key="3">
    <source>
        <dbReference type="Proteomes" id="UP001285636"/>
    </source>
</evidence>
<dbReference type="SUPFAM" id="SSF55909">
    <property type="entry name" value="Pentein"/>
    <property type="match status" value="1"/>
</dbReference>
<dbReference type="Gene3D" id="3.75.10.10">
    <property type="entry name" value="L-arginine/glycine Amidinotransferase, Chain A"/>
    <property type="match status" value="1"/>
</dbReference>
<dbReference type="EMBL" id="JAWJAY010000002">
    <property type="protein sequence ID" value="MDV2885739.1"/>
    <property type="molecule type" value="Genomic_DNA"/>
</dbReference>
<proteinExistence type="predicted"/>
<dbReference type="AlphaFoldDB" id="A0AAJ2NNP4"/>
<evidence type="ECO:0000313" key="2">
    <source>
        <dbReference type="EMBL" id="MDV2885739.1"/>
    </source>
</evidence>
<dbReference type="PANTHER" id="PTHR47271">
    <property type="entry name" value="ARGININE DEIMINASE"/>
    <property type="match status" value="1"/>
</dbReference>
<keyword evidence="1" id="KW-0175">Coiled coil</keyword>
<organism evidence="2 3">
    <name type="scientific">Alkalihalophilus pseudofirmus</name>
    <name type="common">Bacillus pseudofirmus</name>
    <dbReference type="NCBI Taxonomy" id="79885"/>
    <lineage>
        <taxon>Bacteria</taxon>
        <taxon>Bacillati</taxon>
        <taxon>Bacillota</taxon>
        <taxon>Bacilli</taxon>
        <taxon>Bacillales</taxon>
        <taxon>Bacillaceae</taxon>
        <taxon>Alkalihalophilus</taxon>
    </lineage>
</organism>
<dbReference type="RefSeq" id="WP_323466959.1">
    <property type="nucleotide sequence ID" value="NZ_CP144224.1"/>
</dbReference>
<name>A0AAJ2NNP4_ALKPS</name>